<keyword evidence="4 5" id="KW-0472">Membrane</keyword>
<feature type="transmembrane region" description="Helical" evidence="5">
    <location>
        <begin position="233"/>
        <end position="251"/>
    </location>
</feature>
<dbReference type="Pfam" id="PF01040">
    <property type="entry name" value="UbiA"/>
    <property type="match status" value="1"/>
</dbReference>
<gene>
    <name evidence="7" type="ORF">O3H35_03320</name>
    <name evidence="6" type="ORF">O3H54_09525</name>
</gene>
<evidence type="ECO:0000256" key="3">
    <source>
        <dbReference type="ARBA" id="ARBA00022989"/>
    </source>
</evidence>
<feature type="transmembrane region" description="Helical" evidence="5">
    <location>
        <begin position="184"/>
        <end position="205"/>
    </location>
</feature>
<evidence type="ECO:0000256" key="1">
    <source>
        <dbReference type="ARBA" id="ARBA00004651"/>
    </source>
</evidence>
<sequence>MPLHGEKNYLNIILKDQKKLINKLFLKTKRFISFLILNSLFISLVCFSLTYFSFLMFDLEPNLKLLFAMFFTMFGVYNLNKLTDKEEDSVNLPERANYILGNEKAIIIITILSYFTALLLGIFVNILDLIVILFPLFAGIIYSVKLLPKIPRLKDITGMKNIIAALSWTVGIVFLPVISSYKGFIITILISSFIFINLLVNAIIFDIRDIKGDRKNNIKTIPVVIGRQKTEKMLLIIHSILIPWLVLSIYWGFFTRYLPVLIFCIIYGYWYIYYFCNAEKIPKFATDILVDGEWIFVALLCFIITII</sequence>
<feature type="transmembrane region" description="Helical" evidence="5">
    <location>
        <begin position="105"/>
        <end position="123"/>
    </location>
</feature>
<dbReference type="Proteomes" id="UP001074446">
    <property type="component" value="Unassembled WGS sequence"/>
</dbReference>
<evidence type="ECO:0000256" key="5">
    <source>
        <dbReference type="SAM" id="Phobius"/>
    </source>
</evidence>
<proteinExistence type="predicted"/>
<evidence type="ECO:0000313" key="6">
    <source>
        <dbReference type="EMBL" id="MCZ3366118.1"/>
    </source>
</evidence>
<protein>
    <submittedName>
        <fullName evidence="7">UbiA family prenyltransferase</fullName>
    </submittedName>
</protein>
<dbReference type="AlphaFoldDB" id="A0A9E5DJP3"/>
<dbReference type="InterPro" id="IPR000537">
    <property type="entry name" value="UbiA_prenyltransferase"/>
</dbReference>
<feature type="transmembrane region" description="Helical" evidence="5">
    <location>
        <begin position="63"/>
        <end position="79"/>
    </location>
</feature>
<dbReference type="InterPro" id="IPR050475">
    <property type="entry name" value="Prenyltransferase_related"/>
</dbReference>
<dbReference type="EMBL" id="JAPVER010000020">
    <property type="protein sequence ID" value="MCZ3366118.1"/>
    <property type="molecule type" value="Genomic_DNA"/>
</dbReference>
<organism evidence="7">
    <name type="scientific">Methanobacterium veterum</name>
    <dbReference type="NCBI Taxonomy" id="408577"/>
    <lineage>
        <taxon>Archaea</taxon>
        <taxon>Methanobacteriati</taxon>
        <taxon>Methanobacteriota</taxon>
        <taxon>Methanomada group</taxon>
        <taxon>Methanobacteria</taxon>
        <taxon>Methanobacteriales</taxon>
        <taxon>Methanobacteriaceae</taxon>
        <taxon>Methanobacterium</taxon>
    </lineage>
</organism>
<dbReference type="PANTHER" id="PTHR42723:SF1">
    <property type="entry name" value="CHLOROPHYLL SYNTHASE, CHLOROPLASTIC"/>
    <property type="match status" value="1"/>
</dbReference>
<evidence type="ECO:0000256" key="2">
    <source>
        <dbReference type="ARBA" id="ARBA00022692"/>
    </source>
</evidence>
<evidence type="ECO:0000313" key="7">
    <source>
        <dbReference type="EMBL" id="MCZ3371654.1"/>
    </source>
</evidence>
<name>A0A9E5DJP3_9EURY</name>
<keyword evidence="2 5" id="KW-0812">Transmembrane</keyword>
<evidence type="ECO:0000313" key="8">
    <source>
        <dbReference type="Proteomes" id="UP001068021"/>
    </source>
</evidence>
<feature type="transmembrane region" description="Helical" evidence="5">
    <location>
        <begin position="31"/>
        <end position="57"/>
    </location>
</feature>
<keyword evidence="8" id="KW-1185">Reference proteome</keyword>
<feature type="transmembrane region" description="Helical" evidence="5">
    <location>
        <begin position="288"/>
        <end position="306"/>
    </location>
</feature>
<feature type="transmembrane region" description="Helical" evidence="5">
    <location>
        <begin position="159"/>
        <end position="178"/>
    </location>
</feature>
<dbReference type="EMBL" id="JAPVES010000025">
    <property type="protein sequence ID" value="MCZ3371654.1"/>
    <property type="molecule type" value="Genomic_DNA"/>
</dbReference>
<comment type="subcellular location">
    <subcellularLocation>
        <location evidence="1">Cell membrane</location>
        <topology evidence="1">Multi-pass membrane protein</topology>
    </subcellularLocation>
</comment>
<dbReference type="InterPro" id="IPR044878">
    <property type="entry name" value="UbiA_sf"/>
</dbReference>
<dbReference type="Proteomes" id="UP001068021">
    <property type="component" value="Unassembled WGS sequence"/>
</dbReference>
<accession>A0A9E5DJP3</accession>
<dbReference type="GO" id="GO:0016765">
    <property type="term" value="F:transferase activity, transferring alkyl or aryl (other than methyl) groups"/>
    <property type="evidence" value="ECO:0007669"/>
    <property type="project" value="InterPro"/>
</dbReference>
<dbReference type="PANTHER" id="PTHR42723">
    <property type="entry name" value="CHLOROPHYLL SYNTHASE"/>
    <property type="match status" value="1"/>
</dbReference>
<evidence type="ECO:0000256" key="4">
    <source>
        <dbReference type="ARBA" id="ARBA00023136"/>
    </source>
</evidence>
<comment type="caution">
    <text evidence="7">The sequence shown here is derived from an EMBL/GenBank/DDBJ whole genome shotgun (WGS) entry which is preliminary data.</text>
</comment>
<dbReference type="GO" id="GO:0005886">
    <property type="term" value="C:plasma membrane"/>
    <property type="evidence" value="ECO:0007669"/>
    <property type="project" value="UniProtKB-SubCell"/>
</dbReference>
<dbReference type="Gene3D" id="1.20.120.1780">
    <property type="entry name" value="UbiA prenyltransferase"/>
    <property type="match status" value="1"/>
</dbReference>
<reference evidence="7" key="1">
    <citation type="submission" date="2022-12" db="EMBL/GenBank/DDBJ databases">
        <title>Reclassification of two methanogenic archaea species isolated from the Kolyma lowland permafrost.</title>
        <authorList>
            <person name="Trubitsyn V.E."/>
            <person name="Rivkina E.M."/>
            <person name="Shcherbakova V.A."/>
        </authorList>
    </citation>
    <scope>NUCLEOTIDE SEQUENCE</scope>
    <source>
        <strain evidence="6">M2</strain>
        <strain evidence="7">MK4</strain>
    </source>
</reference>
<feature type="transmembrane region" description="Helical" evidence="5">
    <location>
        <begin position="257"/>
        <end position="276"/>
    </location>
</feature>
<feature type="transmembrane region" description="Helical" evidence="5">
    <location>
        <begin position="129"/>
        <end position="147"/>
    </location>
</feature>
<dbReference type="Gene3D" id="1.10.357.140">
    <property type="entry name" value="UbiA prenyltransferase"/>
    <property type="match status" value="1"/>
</dbReference>
<keyword evidence="3 5" id="KW-1133">Transmembrane helix</keyword>